<dbReference type="Gene3D" id="2.40.50.140">
    <property type="entry name" value="Nucleic acid-binding proteins"/>
    <property type="match status" value="3"/>
</dbReference>
<dbReference type="PANTHER" id="PTHR47165:SF4">
    <property type="entry name" value="OS03G0429900 PROTEIN"/>
    <property type="match status" value="1"/>
</dbReference>
<accession>A0A164V9N8</accession>
<evidence type="ECO:0000313" key="1">
    <source>
        <dbReference type="EMBL" id="WOH04157.1"/>
    </source>
</evidence>
<organism evidence="1 2">
    <name type="scientific">Daucus carota subsp. sativus</name>
    <name type="common">Carrot</name>
    <dbReference type="NCBI Taxonomy" id="79200"/>
    <lineage>
        <taxon>Eukaryota</taxon>
        <taxon>Viridiplantae</taxon>
        <taxon>Streptophyta</taxon>
        <taxon>Embryophyta</taxon>
        <taxon>Tracheophyta</taxon>
        <taxon>Spermatophyta</taxon>
        <taxon>Magnoliopsida</taxon>
        <taxon>eudicotyledons</taxon>
        <taxon>Gunneridae</taxon>
        <taxon>Pentapetalae</taxon>
        <taxon>asterids</taxon>
        <taxon>campanulids</taxon>
        <taxon>Apiales</taxon>
        <taxon>Apiaceae</taxon>
        <taxon>Apioideae</taxon>
        <taxon>Scandiceae</taxon>
        <taxon>Daucinae</taxon>
        <taxon>Daucus</taxon>
        <taxon>Daucus sect. Daucus</taxon>
    </lineage>
</organism>
<keyword evidence="2" id="KW-1185">Reference proteome</keyword>
<sequence>MFPDVCGVIHDVLERINYKKGTEEKSHVQFTISTDGKKSVKVTFFNAFGESFHTAKEECVELPIIIIIATGKVSEYKDEVYVTNFPATRFYLNLEHKYVKALRERVKAPDFYQMDVDEEVTLPLTVMKISDLRNMKSDFDKEQVCCQVKLAKIEEKRNWFTEHCTGCGSIVKFVDQDYKCTGAVCGRTIPWPDKRFNLYTLCSDSTGTIPIIWPNSEIVRLIGKTMYDVEVDEEQVGDGNKFPPMLKSFEKKNYQITIHLTKANIKEGCSVSNAIYISGPLESTASHSPTAKGPQQSAETLIPNEINTEGKLIELGEQNGKPHCSYQFKLSDGRLSQPQYARLNSTNKPKTFKLCTIEEIRKLNSQYIEDEVICKANLKFVEETPNWKQYDCTSCYSDCEKVDGINYSCKSCKRFLPELLERFKIATVISDDTGGLQVYLFNREVRTLLGKTVQQVQNKDNYFPRIIKSIQGKNCTFQLLIGAENINNKDSFYAATNIALGFDITLPVAQEEQAQQTQSENYTVQASGSSFHLDDISQLEYQQESN</sequence>
<evidence type="ECO:0000313" key="2">
    <source>
        <dbReference type="Proteomes" id="UP000077755"/>
    </source>
</evidence>
<dbReference type="Proteomes" id="UP000077755">
    <property type="component" value="Chromosome 6"/>
</dbReference>
<dbReference type="AlphaFoldDB" id="A0A164V9N8"/>
<dbReference type="PANTHER" id="PTHR47165">
    <property type="entry name" value="OS03G0429900 PROTEIN"/>
    <property type="match status" value="1"/>
</dbReference>
<name>A0A164V9N8_DAUCS</name>
<dbReference type="InterPro" id="IPR012340">
    <property type="entry name" value="NA-bd_OB-fold"/>
</dbReference>
<reference evidence="1" key="1">
    <citation type="journal article" date="2016" name="Nat. Genet.">
        <title>A high-quality carrot genome assembly provides new insights into carotenoid accumulation and asterid genome evolution.</title>
        <authorList>
            <person name="Iorizzo M."/>
            <person name="Ellison S."/>
            <person name="Senalik D."/>
            <person name="Zeng P."/>
            <person name="Satapoomin P."/>
            <person name="Huang J."/>
            <person name="Bowman M."/>
            <person name="Iovene M."/>
            <person name="Sanseverino W."/>
            <person name="Cavagnaro P."/>
            <person name="Yildiz M."/>
            <person name="Macko-Podgorni A."/>
            <person name="Moranska E."/>
            <person name="Grzebelus E."/>
            <person name="Grzebelus D."/>
            <person name="Ashrafi H."/>
            <person name="Zheng Z."/>
            <person name="Cheng S."/>
            <person name="Spooner D."/>
            <person name="Van Deynze A."/>
            <person name="Simon P."/>
        </authorList>
    </citation>
    <scope>NUCLEOTIDE SEQUENCE</scope>
    <source>
        <tissue evidence="1">Leaf</tissue>
    </source>
</reference>
<proteinExistence type="predicted"/>
<dbReference type="EMBL" id="CP093348">
    <property type="protein sequence ID" value="WOH04157.1"/>
    <property type="molecule type" value="Genomic_DNA"/>
</dbReference>
<dbReference type="SUPFAM" id="SSF50249">
    <property type="entry name" value="Nucleic acid-binding proteins"/>
    <property type="match status" value="3"/>
</dbReference>
<reference evidence="1" key="2">
    <citation type="submission" date="2022-03" db="EMBL/GenBank/DDBJ databases">
        <title>Draft title - Genomic analysis of global carrot germplasm unveils the trajectory of domestication and the origin of high carotenoid orange carrot.</title>
        <authorList>
            <person name="Iorizzo M."/>
            <person name="Ellison S."/>
            <person name="Senalik D."/>
            <person name="Macko-Podgorni A."/>
            <person name="Grzebelus D."/>
            <person name="Bostan H."/>
            <person name="Rolling W."/>
            <person name="Curaba J."/>
            <person name="Simon P."/>
        </authorList>
    </citation>
    <scope>NUCLEOTIDE SEQUENCE</scope>
    <source>
        <tissue evidence="1">Leaf</tissue>
    </source>
</reference>
<gene>
    <name evidence="1" type="ORF">DCAR_0623565</name>
</gene>
<dbReference type="Gramene" id="KZM90015">
    <property type="protein sequence ID" value="KZM90015"/>
    <property type="gene ID" value="DCAR_022620"/>
</dbReference>
<protein>
    <submittedName>
        <fullName evidence="1">Uncharacterized protein</fullName>
    </submittedName>
</protein>